<dbReference type="InterPro" id="IPR031734">
    <property type="entry name" value="MBF2"/>
</dbReference>
<dbReference type="FunCoup" id="B4JJ41">
    <property type="interactions" value="4"/>
</dbReference>
<dbReference type="Proteomes" id="UP000001070">
    <property type="component" value="Unassembled WGS sequence"/>
</dbReference>
<protein>
    <submittedName>
        <fullName evidence="2">GH12339</fullName>
    </submittedName>
</protein>
<feature type="signal peptide" evidence="1">
    <location>
        <begin position="1"/>
        <end position="17"/>
    </location>
</feature>
<dbReference type="EMBL" id="CH916370">
    <property type="protein sequence ID" value="EDV99593.1"/>
    <property type="molecule type" value="Genomic_DNA"/>
</dbReference>
<proteinExistence type="predicted"/>
<dbReference type="InParanoid" id="B4JJ41"/>
<dbReference type="eggNOG" id="ENOG502TCUY">
    <property type="taxonomic scope" value="Eukaryota"/>
</dbReference>
<keyword evidence="1" id="KW-0732">Signal</keyword>
<dbReference type="OMA" id="KHAKGNI"/>
<evidence type="ECO:0000313" key="3">
    <source>
        <dbReference type="Proteomes" id="UP000001070"/>
    </source>
</evidence>
<dbReference type="PhylomeDB" id="B4JJ41"/>
<dbReference type="OrthoDB" id="7939642at2759"/>
<feature type="chain" id="PRO_5002809015" evidence="1">
    <location>
        <begin position="18"/>
        <end position="166"/>
    </location>
</feature>
<accession>B4JJ41</accession>
<name>B4JJ41_DROGR</name>
<dbReference type="AlphaFoldDB" id="B4JJ41"/>
<gene>
    <name evidence="2" type="primary">Dgri\GH12339</name>
    <name evidence="2" type="ORF">Dgri_GH12339</name>
</gene>
<dbReference type="HOGENOM" id="CLU_1837208_0_0_1"/>
<sequence>MLQVCLVLFVLSACALAAPSQSQLPSQQQQQRSSDLDYSPIQTVTNETRFTTLNPSVQLVPLKKVKHAKGNIVFSAGERITGDKLLVNNYDDESFTTAVDVEVQMRYPSSSGISITLTSIEIYVDASADDANAYFIDGGIGKHKASILLDCNLTRTFSYEAFFYGY</sequence>
<dbReference type="Pfam" id="PF15868">
    <property type="entry name" value="MBF2"/>
    <property type="match status" value="1"/>
</dbReference>
<dbReference type="KEGG" id="dgr:6564731"/>
<reference evidence="2 3" key="1">
    <citation type="journal article" date="2007" name="Nature">
        <title>Evolution of genes and genomes on the Drosophila phylogeny.</title>
        <authorList>
            <consortium name="Drosophila 12 Genomes Consortium"/>
            <person name="Clark A.G."/>
            <person name="Eisen M.B."/>
            <person name="Smith D.R."/>
            <person name="Bergman C.M."/>
            <person name="Oliver B."/>
            <person name="Markow T.A."/>
            <person name="Kaufman T.C."/>
            <person name="Kellis M."/>
            <person name="Gelbart W."/>
            <person name="Iyer V.N."/>
            <person name="Pollard D.A."/>
            <person name="Sackton T.B."/>
            <person name="Larracuente A.M."/>
            <person name="Singh N.D."/>
            <person name="Abad J.P."/>
            <person name="Abt D.N."/>
            <person name="Adryan B."/>
            <person name="Aguade M."/>
            <person name="Akashi H."/>
            <person name="Anderson W.W."/>
            <person name="Aquadro C.F."/>
            <person name="Ardell D.H."/>
            <person name="Arguello R."/>
            <person name="Artieri C.G."/>
            <person name="Barbash D.A."/>
            <person name="Barker D."/>
            <person name="Barsanti P."/>
            <person name="Batterham P."/>
            <person name="Batzoglou S."/>
            <person name="Begun D."/>
            <person name="Bhutkar A."/>
            <person name="Blanco E."/>
            <person name="Bosak S.A."/>
            <person name="Bradley R.K."/>
            <person name="Brand A.D."/>
            <person name="Brent M.R."/>
            <person name="Brooks A.N."/>
            <person name="Brown R.H."/>
            <person name="Butlin R.K."/>
            <person name="Caggese C."/>
            <person name="Calvi B.R."/>
            <person name="Bernardo de Carvalho A."/>
            <person name="Caspi A."/>
            <person name="Castrezana S."/>
            <person name="Celniker S.E."/>
            <person name="Chang J.L."/>
            <person name="Chapple C."/>
            <person name="Chatterji S."/>
            <person name="Chinwalla A."/>
            <person name="Civetta A."/>
            <person name="Clifton S.W."/>
            <person name="Comeron J.M."/>
            <person name="Costello J.C."/>
            <person name="Coyne J.A."/>
            <person name="Daub J."/>
            <person name="David R.G."/>
            <person name="Delcher A.L."/>
            <person name="Delehaunty K."/>
            <person name="Do C.B."/>
            <person name="Ebling H."/>
            <person name="Edwards K."/>
            <person name="Eickbush T."/>
            <person name="Evans J.D."/>
            <person name="Filipski A."/>
            <person name="Findeiss S."/>
            <person name="Freyhult E."/>
            <person name="Fulton L."/>
            <person name="Fulton R."/>
            <person name="Garcia A.C."/>
            <person name="Gardiner A."/>
            <person name="Garfield D.A."/>
            <person name="Garvin B.E."/>
            <person name="Gibson G."/>
            <person name="Gilbert D."/>
            <person name="Gnerre S."/>
            <person name="Godfrey J."/>
            <person name="Good R."/>
            <person name="Gotea V."/>
            <person name="Gravely B."/>
            <person name="Greenberg A.J."/>
            <person name="Griffiths-Jones S."/>
            <person name="Gross S."/>
            <person name="Guigo R."/>
            <person name="Gustafson E.A."/>
            <person name="Haerty W."/>
            <person name="Hahn M.W."/>
            <person name="Halligan D.L."/>
            <person name="Halpern A.L."/>
            <person name="Halter G.M."/>
            <person name="Han M.V."/>
            <person name="Heger A."/>
            <person name="Hillier L."/>
            <person name="Hinrichs A.S."/>
            <person name="Holmes I."/>
            <person name="Hoskins R.A."/>
            <person name="Hubisz M.J."/>
            <person name="Hultmark D."/>
            <person name="Huntley M.A."/>
            <person name="Jaffe D.B."/>
            <person name="Jagadeeshan S."/>
            <person name="Jeck W.R."/>
            <person name="Johnson J."/>
            <person name="Jones C.D."/>
            <person name="Jordan W.C."/>
            <person name="Karpen G.H."/>
            <person name="Kataoka E."/>
            <person name="Keightley P.D."/>
            <person name="Kheradpour P."/>
            <person name="Kirkness E.F."/>
            <person name="Koerich L.B."/>
            <person name="Kristiansen K."/>
            <person name="Kudrna D."/>
            <person name="Kulathinal R.J."/>
            <person name="Kumar S."/>
            <person name="Kwok R."/>
            <person name="Lander E."/>
            <person name="Langley C.H."/>
            <person name="Lapoint R."/>
            <person name="Lazzaro B.P."/>
            <person name="Lee S.J."/>
            <person name="Levesque L."/>
            <person name="Li R."/>
            <person name="Lin C.F."/>
            <person name="Lin M.F."/>
            <person name="Lindblad-Toh K."/>
            <person name="Llopart A."/>
            <person name="Long M."/>
            <person name="Low L."/>
            <person name="Lozovsky E."/>
            <person name="Lu J."/>
            <person name="Luo M."/>
            <person name="Machado C.A."/>
            <person name="Makalowski W."/>
            <person name="Marzo M."/>
            <person name="Matsuda M."/>
            <person name="Matzkin L."/>
            <person name="McAllister B."/>
            <person name="McBride C.S."/>
            <person name="McKernan B."/>
            <person name="McKernan K."/>
            <person name="Mendez-Lago M."/>
            <person name="Minx P."/>
            <person name="Mollenhauer M.U."/>
            <person name="Montooth K."/>
            <person name="Mount S.M."/>
            <person name="Mu X."/>
            <person name="Myers E."/>
            <person name="Negre B."/>
            <person name="Newfeld S."/>
            <person name="Nielsen R."/>
            <person name="Noor M.A."/>
            <person name="O'Grady P."/>
            <person name="Pachter L."/>
            <person name="Papaceit M."/>
            <person name="Parisi M.J."/>
            <person name="Parisi M."/>
            <person name="Parts L."/>
            <person name="Pedersen J.S."/>
            <person name="Pesole G."/>
            <person name="Phillippy A.M."/>
            <person name="Ponting C.P."/>
            <person name="Pop M."/>
            <person name="Porcelli D."/>
            <person name="Powell J.R."/>
            <person name="Prohaska S."/>
            <person name="Pruitt K."/>
            <person name="Puig M."/>
            <person name="Quesneville H."/>
            <person name="Ram K.R."/>
            <person name="Rand D."/>
            <person name="Rasmussen M.D."/>
            <person name="Reed L.K."/>
            <person name="Reenan R."/>
            <person name="Reily A."/>
            <person name="Remington K.A."/>
            <person name="Rieger T.T."/>
            <person name="Ritchie M.G."/>
            <person name="Robin C."/>
            <person name="Rogers Y.H."/>
            <person name="Rohde C."/>
            <person name="Rozas J."/>
            <person name="Rubenfield M.J."/>
            <person name="Ruiz A."/>
            <person name="Russo S."/>
            <person name="Salzberg S.L."/>
            <person name="Sanchez-Gracia A."/>
            <person name="Saranga D.J."/>
            <person name="Sato H."/>
            <person name="Schaeffer S.W."/>
            <person name="Schatz M.C."/>
            <person name="Schlenke T."/>
            <person name="Schwartz R."/>
            <person name="Segarra C."/>
            <person name="Singh R.S."/>
            <person name="Sirot L."/>
            <person name="Sirota M."/>
            <person name="Sisneros N.B."/>
            <person name="Smith C.D."/>
            <person name="Smith T.F."/>
            <person name="Spieth J."/>
            <person name="Stage D.E."/>
            <person name="Stark A."/>
            <person name="Stephan W."/>
            <person name="Strausberg R.L."/>
            <person name="Strempel S."/>
            <person name="Sturgill D."/>
            <person name="Sutton G."/>
            <person name="Sutton G.G."/>
            <person name="Tao W."/>
            <person name="Teichmann S."/>
            <person name="Tobari Y.N."/>
            <person name="Tomimura Y."/>
            <person name="Tsolas J.M."/>
            <person name="Valente V.L."/>
            <person name="Venter E."/>
            <person name="Venter J.C."/>
            <person name="Vicario S."/>
            <person name="Vieira F.G."/>
            <person name="Vilella A.J."/>
            <person name="Villasante A."/>
            <person name="Walenz B."/>
            <person name="Wang J."/>
            <person name="Wasserman M."/>
            <person name="Watts T."/>
            <person name="Wilson D."/>
            <person name="Wilson R.K."/>
            <person name="Wing R.A."/>
            <person name="Wolfner M.F."/>
            <person name="Wong A."/>
            <person name="Wong G.K."/>
            <person name="Wu C.I."/>
            <person name="Wu G."/>
            <person name="Yamamoto D."/>
            <person name="Yang H.P."/>
            <person name="Yang S.P."/>
            <person name="Yorke J.A."/>
            <person name="Yoshida K."/>
            <person name="Zdobnov E."/>
            <person name="Zhang P."/>
            <person name="Zhang Y."/>
            <person name="Zimin A.V."/>
            <person name="Baldwin J."/>
            <person name="Abdouelleil A."/>
            <person name="Abdulkadir J."/>
            <person name="Abebe A."/>
            <person name="Abera B."/>
            <person name="Abreu J."/>
            <person name="Acer S.C."/>
            <person name="Aftuck L."/>
            <person name="Alexander A."/>
            <person name="An P."/>
            <person name="Anderson E."/>
            <person name="Anderson S."/>
            <person name="Arachi H."/>
            <person name="Azer M."/>
            <person name="Bachantsang P."/>
            <person name="Barry A."/>
            <person name="Bayul T."/>
            <person name="Berlin A."/>
            <person name="Bessette D."/>
            <person name="Bloom T."/>
            <person name="Blye J."/>
            <person name="Boguslavskiy L."/>
            <person name="Bonnet C."/>
            <person name="Boukhgalter B."/>
            <person name="Bourzgui I."/>
            <person name="Brown A."/>
            <person name="Cahill P."/>
            <person name="Channer S."/>
            <person name="Cheshatsang Y."/>
            <person name="Chuda L."/>
            <person name="Citroen M."/>
            <person name="Collymore A."/>
            <person name="Cooke P."/>
            <person name="Costello M."/>
            <person name="D'Aco K."/>
            <person name="Daza R."/>
            <person name="De Haan G."/>
            <person name="DeGray S."/>
            <person name="DeMaso C."/>
            <person name="Dhargay N."/>
            <person name="Dooley K."/>
            <person name="Dooley E."/>
            <person name="Doricent M."/>
            <person name="Dorje P."/>
            <person name="Dorjee K."/>
            <person name="Dupes A."/>
            <person name="Elong R."/>
            <person name="Falk J."/>
            <person name="Farina A."/>
            <person name="Faro S."/>
            <person name="Ferguson D."/>
            <person name="Fisher S."/>
            <person name="Foley C.D."/>
            <person name="Franke A."/>
            <person name="Friedrich D."/>
            <person name="Gadbois L."/>
            <person name="Gearin G."/>
            <person name="Gearin C.R."/>
            <person name="Giannoukos G."/>
            <person name="Goode T."/>
            <person name="Graham J."/>
            <person name="Grandbois E."/>
            <person name="Grewal S."/>
            <person name="Gyaltsen K."/>
            <person name="Hafez N."/>
            <person name="Hagos B."/>
            <person name="Hall J."/>
            <person name="Henson C."/>
            <person name="Hollinger A."/>
            <person name="Honan T."/>
            <person name="Huard M.D."/>
            <person name="Hughes L."/>
            <person name="Hurhula B."/>
            <person name="Husby M.E."/>
            <person name="Kamat A."/>
            <person name="Kanga B."/>
            <person name="Kashin S."/>
            <person name="Khazanovich D."/>
            <person name="Kisner P."/>
            <person name="Lance K."/>
            <person name="Lara M."/>
            <person name="Lee W."/>
            <person name="Lennon N."/>
            <person name="Letendre F."/>
            <person name="LeVine R."/>
            <person name="Lipovsky A."/>
            <person name="Liu X."/>
            <person name="Liu J."/>
            <person name="Liu S."/>
            <person name="Lokyitsang T."/>
            <person name="Lokyitsang Y."/>
            <person name="Lubonja R."/>
            <person name="Lui A."/>
            <person name="MacDonald P."/>
            <person name="Magnisalis V."/>
            <person name="Maru K."/>
            <person name="Matthews C."/>
            <person name="McCusker W."/>
            <person name="McDonough S."/>
            <person name="Mehta T."/>
            <person name="Meldrim J."/>
            <person name="Meneus L."/>
            <person name="Mihai O."/>
            <person name="Mihalev A."/>
            <person name="Mihova T."/>
            <person name="Mittelman R."/>
            <person name="Mlenga V."/>
            <person name="Montmayeur A."/>
            <person name="Mulrain L."/>
            <person name="Navidi A."/>
            <person name="Naylor J."/>
            <person name="Negash T."/>
            <person name="Nguyen T."/>
            <person name="Nguyen N."/>
            <person name="Nicol R."/>
            <person name="Norbu C."/>
            <person name="Norbu N."/>
            <person name="Novod N."/>
            <person name="O'Neill B."/>
            <person name="Osman S."/>
            <person name="Markiewicz E."/>
            <person name="Oyono O.L."/>
            <person name="Patti C."/>
            <person name="Phunkhang P."/>
            <person name="Pierre F."/>
            <person name="Priest M."/>
            <person name="Raghuraman S."/>
            <person name="Rege F."/>
            <person name="Reyes R."/>
            <person name="Rise C."/>
            <person name="Rogov P."/>
            <person name="Ross K."/>
            <person name="Ryan E."/>
            <person name="Settipalli S."/>
            <person name="Shea T."/>
            <person name="Sherpa N."/>
            <person name="Shi L."/>
            <person name="Shih D."/>
            <person name="Sparrow T."/>
            <person name="Spaulding J."/>
            <person name="Stalker J."/>
            <person name="Stange-Thomann N."/>
            <person name="Stavropoulos S."/>
            <person name="Stone C."/>
            <person name="Strader C."/>
            <person name="Tesfaye S."/>
            <person name="Thomson T."/>
            <person name="Thoulutsang Y."/>
            <person name="Thoulutsang D."/>
            <person name="Topham K."/>
            <person name="Topping I."/>
            <person name="Tsamla T."/>
            <person name="Vassiliev H."/>
            <person name="Vo A."/>
            <person name="Wangchuk T."/>
            <person name="Wangdi T."/>
            <person name="Weiand M."/>
            <person name="Wilkinson J."/>
            <person name="Wilson A."/>
            <person name="Yadav S."/>
            <person name="Young G."/>
            <person name="Yu Q."/>
            <person name="Zembek L."/>
            <person name="Zhong D."/>
            <person name="Zimmer A."/>
            <person name="Zwirko Z."/>
            <person name="Jaffe D.B."/>
            <person name="Alvarez P."/>
            <person name="Brockman W."/>
            <person name="Butler J."/>
            <person name="Chin C."/>
            <person name="Gnerre S."/>
            <person name="Grabherr M."/>
            <person name="Kleber M."/>
            <person name="Mauceli E."/>
            <person name="MacCallum I."/>
        </authorList>
    </citation>
    <scope>NUCLEOTIDE SEQUENCE [LARGE SCALE GENOMIC DNA]</scope>
    <source>
        <strain evidence="3">Tucson 15287-2541.00</strain>
    </source>
</reference>
<keyword evidence="3" id="KW-1185">Reference proteome</keyword>
<organism evidence="3">
    <name type="scientific">Drosophila grimshawi</name>
    <name type="common">Hawaiian fruit fly</name>
    <name type="synonym">Idiomyia grimshawi</name>
    <dbReference type="NCBI Taxonomy" id="7222"/>
    <lineage>
        <taxon>Eukaryota</taxon>
        <taxon>Metazoa</taxon>
        <taxon>Ecdysozoa</taxon>
        <taxon>Arthropoda</taxon>
        <taxon>Hexapoda</taxon>
        <taxon>Insecta</taxon>
        <taxon>Pterygota</taxon>
        <taxon>Neoptera</taxon>
        <taxon>Endopterygota</taxon>
        <taxon>Diptera</taxon>
        <taxon>Brachycera</taxon>
        <taxon>Muscomorpha</taxon>
        <taxon>Ephydroidea</taxon>
        <taxon>Drosophilidae</taxon>
        <taxon>Drosophila</taxon>
        <taxon>Hawaiian Drosophila</taxon>
    </lineage>
</organism>
<evidence type="ECO:0000256" key="1">
    <source>
        <dbReference type="SAM" id="SignalP"/>
    </source>
</evidence>
<evidence type="ECO:0000313" key="2">
    <source>
        <dbReference type="EMBL" id="EDV99593.1"/>
    </source>
</evidence>